<feature type="region of interest" description="Disordered" evidence="1">
    <location>
        <begin position="863"/>
        <end position="919"/>
    </location>
</feature>
<organism evidence="3 4">
    <name type="scientific">Cryoendolithus antarcticus</name>
    <dbReference type="NCBI Taxonomy" id="1507870"/>
    <lineage>
        <taxon>Eukaryota</taxon>
        <taxon>Fungi</taxon>
        <taxon>Dikarya</taxon>
        <taxon>Ascomycota</taxon>
        <taxon>Pezizomycotina</taxon>
        <taxon>Dothideomycetes</taxon>
        <taxon>Dothideomycetidae</taxon>
        <taxon>Cladosporiales</taxon>
        <taxon>Cladosporiaceae</taxon>
        <taxon>Cryoendolithus</taxon>
    </lineage>
</organism>
<dbReference type="PANTHER" id="PTHR28122">
    <property type="entry name" value="E3 UBIQUITIN-PROTEIN LIGASE SUBSTRATE RECEPTOR MMS22"/>
    <property type="match status" value="1"/>
</dbReference>
<feature type="compositionally biased region" description="Polar residues" evidence="1">
    <location>
        <begin position="440"/>
        <end position="451"/>
    </location>
</feature>
<feature type="region of interest" description="Disordered" evidence="1">
    <location>
        <begin position="189"/>
        <end position="216"/>
    </location>
</feature>
<reference evidence="4" key="1">
    <citation type="submission" date="2017-03" db="EMBL/GenBank/DDBJ databases">
        <title>Genomes of endolithic fungi from Antarctica.</title>
        <authorList>
            <person name="Coleine C."/>
            <person name="Masonjones S."/>
            <person name="Stajich J.E."/>
        </authorList>
    </citation>
    <scope>NUCLEOTIDE SEQUENCE [LARGE SCALE GENOMIC DNA]</scope>
    <source>
        <strain evidence="4">CCFEE 5527</strain>
    </source>
</reference>
<dbReference type="STRING" id="1507870.A0A1V8TA67"/>
<feature type="compositionally biased region" description="Low complexity" evidence="1">
    <location>
        <begin position="148"/>
        <end position="164"/>
    </location>
</feature>
<feature type="compositionally biased region" description="Polar residues" evidence="1">
    <location>
        <begin position="1619"/>
        <end position="1637"/>
    </location>
</feature>
<feature type="region of interest" description="Disordered" evidence="1">
    <location>
        <begin position="1618"/>
        <end position="1646"/>
    </location>
</feature>
<evidence type="ECO:0000313" key="4">
    <source>
        <dbReference type="Proteomes" id="UP000192596"/>
    </source>
</evidence>
<evidence type="ECO:0000256" key="1">
    <source>
        <dbReference type="SAM" id="MobiDB-lite"/>
    </source>
</evidence>
<proteinExistence type="predicted"/>
<feature type="region of interest" description="Disordered" evidence="1">
    <location>
        <begin position="756"/>
        <end position="828"/>
    </location>
</feature>
<dbReference type="GO" id="GO:0035361">
    <property type="term" value="C:Cul8-RING ubiquitin ligase complex"/>
    <property type="evidence" value="ECO:0007669"/>
    <property type="project" value="TreeGrafter"/>
</dbReference>
<dbReference type="Proteomes" id="UP000192596">
    <property type="component" value="Unassembled WGS sequence"/>
</dbReference>
<dbReference type="GO" id="GO:0031297">
    <property type="term" value="P:replication fork processing"/>
    <property type="evidence" value="ECO:0007669"/>
    <property type="project" value="InterPro"/>
</dbReference>
<feature type="domain" description="Gnk2-homologous" evidence="2">
    <location>
        <begin position="1025"/>
        <end position="1134"/>
    </location>
</feature>
<feature type="compositionally biased region" description="Polar residues" evidence="1">
    <location>
        <begin position="769"/>
        <end position="786"/>
    </location>
</feature>
<feature type="compositionally biased region" description="Basic residues" evidence="1">
    <location>
        <begin position="330"/>
        <end position="340"/>
    </location>
</feature>
<evidence type="ECO:0000313" key="3">
    <source>
        <dbReference type="EMBL" id="OQO08286.1"/>
    </source>
</evidence>
<dbReference type="PANTHER" id="PTHR28122:SF1">
    <property type="entry name" value="E3 UBIQUITIN-PROTEIN LIGASE SUBSTRATE RECEPTOR MMS22"/>
    <property type="match status" value="1"/>
</dbReference>
<dbReference type="Pfam" id="PF09462">
    <property type="entry name" value="Mus7"/>
    <property type="match status" value="1"/>
</dbReference>
<dbReference type="InParanoid" id="A0A1V8TA67"/>
<keyword evidence="4" id="KW-1185">Reference proteome</keyword>
<dbReference type="OrthoDB" id="2386201at2759"/>
<feature type="region of interest" description="Disordered" evidence="1">
    <location>
        <begin position="637"/>
        <end position="658"/>
    </location>
</feature>
<accession>A0A1V8TA67</accession>
<dbReference type="GO" id="GO:0005634">
    <property type="term" value="C:nucleus"/>
    <property type="evidence" value="ECO:0007669"/>
    <property type="project" value="InterPro"/>
</dbReference>
<name>A0A1V8TA67_9PEZI</name>
<dbReference type="InterPro" id="IPR019021">
    <property type="entry name" value="Mms22"/>
</dbReference>
<feature type="region of interest" description="Disordered" evidence="1">
    <location>
        <begin position="324"/>
        <end position="463"/>
    </location>
</feature>
<protein>
    <recommendedName>
        <fullName evidence="2">Gnk2-homologous domain-containing protein</fullName>
    </recommendedName>
</protein>
<gene>
    <name evidence="3" type="ORF">B0A48_06156</name>
</gene>
<feature type="region of interest" description="Disordered" evidence="1">
    <location>
        <begin position="1"/>
        <end position="177"/>
    </location>
</feature>
<dbReference type="GO" id="GO:0000724">
    <property type="term" value="P:double-strand break repair via homologous recombination"/>
    <property type="evidence" value="ECO:0007669"/>
    <property type="project" value="TreeGrafter"/>
</dbReference>
<feature type="compositionally biased region" description="Low complexity" evidence="1">
    <location>
        <begin position="365"/>
        <end position="379"/>
    </location>
</feature>
<feature type="compositionally biased region" description="Polar residues" evidence="1">
    <location>
        <begin position="415"/>
        <end position="429"/>
    </location>
</feature>
<sequence length="2229" mass="247764">MVRWQDRGEVPDSDDEDLSVGAESQVPEQAAQLVDTGAPTSWSYDGDHEGVPERSPTISTSERFATVDETAAVREHAAPPGLALPASQHSTHLDADSQPTVLERSAMQSKSRPTWYTGLFPAPRDDDVTPRPVSQHEIITGPMYAVDPGSAGSSPLSSPSTSPIAPEPNHEAFPVSSLRSSLDLQAFAIDAPRDDDAEDTNSRFGRRSLRTRQEKQLHPYMYEKELYQRQCRERGIKPVRLEEVAANAEETQDAMSSIAGSQEMLQTACSSSARDRSSSPMAIDNVISDRHALESTLQSSGSQSNASSDDDLLDIGDLIAYGTARPDDHRRKRRKRRKLSAHNAERTRAPLHNYGQESATDVTFAAPVSPPASSSSARPSSEKPVSTTMFRRPRGLSPAPLPTPEISSELRRPPRTSSTPGSVQRSAQRGTRRSKDSPVRVQTINDESSGKSGPDAYDPQLDDRRLVKERRRIKGVLPASWLKIDLKAQTVCRNAATLSDRDLSSSPTRGPPATQRGVARTIHRPYRRSPSLVLEASDRDEANSSPAPRAAALANTSPEHDNHHATSRAFSANANDDDVMEVDTIDMMFASASRGPRTLGLFRRKQPRITQAFQRVRSSTPQVKWPEERKAHRLRQVGPTVQRRQKTHHARPSAPGVKQAKLPTLGILDAPRGSAVMHEQLPNFVRLARRTAKRAQNAARASPTRKVIRLATRDDTAEASESLQAWRTGKLMPHDALTTSHTSICRLPLAHLPNYQQQSSLPEGRPLSSKDNSSQAWAQSPKTTLRQPRFDKYAAPRVAEQSEEAQARPSDTVQTPRVRHPKPPRPAVRYQTAQLESLETDEARLDRMTLFKRQIERMTEVASRIPQADEAAQCTTHFRRRSSSPTSASGAGGTPRTHKLITARPTAAGSSARRLPHRPRKRLAARLEIENAVYRQPVEPIARFDKHRPDDTAPLVSSKDSQTLQDLGSFGTRYTTDFDLRPLPPDVCWLRTTFIGSGDFAAAMAFGSRDLDVATGSLRIHINTEVHEWSAWTEEVSSAIGSIPVAIASVLSTLRGLTGNERAAMLDAATANVDHMLRSTVRYLTRCLWFLDPIDCTSCISRLHQLLDDLCDLSTDGLLLSPQLAALHRDILQYSLVIARQTTMIANSDFAPEEMRTRANKIFATIARALTAQLMHSRLDDLGQEYEMCLRLNDHELQDASLVLASVLILNHTLDGSFLSFWTVVNDRLATKVGLMSSIRELDSVWYSAFTLLPALALSATGRVMDVSFDNMPPMDWTLPRALISRCFELYAATSSQHGCTINEYLRVIMTRCYTLVASWHCWTCEPVLGAVFDFFAKRGLGLLRNEHGHGSPEFLEHLVGGKPDLLVTAQDHSFHIFLKLLAVTMCGMRQYGVYTDKKIASMTWRFIPNHARVYRRDAEVKQSDIEALRNHCDLLSTLYFAAPPSGRPSIRLLQDLVDLNTSHIEACRIIIKSWANLASFQTSLDEHKAMLAPLAAWFKDMVQITCNQYRLARTEAQQQYAEATVNGTLGLTHDLLERTVATNQRQVAAMLVDLLAGMRRAVSSAKYVSGVLFFIETAEPWKAFDSFDPSERRLLPVFNEALEMIKALIAIQPDAATHESQPVSDDSQDYGDSSIFQDLDGDPKRTEDNIRKDIVTRLAGHVAPLVSNAFGSEFAPDDALLMKLIDVWAILGTRLVQQGGHTWSNLVDDYSPAAWYQLRDTAQHRKYTPLFLARLVATGHAAFSSLKYALLAAWLKSLVERESNLKYQHELTGALLKHRDDDDLLSNLPFVSPADGSDTIVTLQELRERRLAMISSVLSSMRVNYNSAMCARPQPLSELRRTYADLLRQLLQAMKFNYQDLQIPGGNAVAGEAQGAYVVFVQQVVSALQQYTTDICPIDRFFTDSSVFPLPVNDPEYVVGRLRAYVPKLGDAKIRKQLAVFVHTVSERAAVDGQQAYLAEQLATAMSGPEDVEAHTGPSLRYVMVTSILPAYIENALASACSRFLAVPALDACTTVISELLYEIDLDSNESRERAVEETGAVLLSAQHMLRSVQLSLDTSRDKAETKVVLSRVLELCRAGTSLAQHIRRTTSTDDRLLRQLYQLRKAVHIIFERTHDPMEDIGMADELATVAESHVATRYPETGKFTAKQLRDSLAKDWYEVDGRYYVRRGIASKEVVMSLSTAEQVEARLRASMLRFEHSWQAITCTRKLGRRRMEEGDLGLGDLVV</sequence>
<dbReference type="InterPro" id="IPR002902">
    <property type="entry name" value="GNK2"/>
</dbReference>
<feature type="region of interest" description="Disordered" evidence="1">
    <location>
        <begin position="499"/>
        <end position="572"/>
    </location>
</feature>
<feature type="compositionally biased region" description="Basic and acidic residues" evidence="1">
    <location>
        <begin position="1"/>
        <end position="10"/>
    </location>
</feature>
<dbReference type="PROSITE" id="PS51473">
    <property type="entry name" value="GNK2"/>
    <property type="match status" value="1"/>
</dbReference>
<dbReference type="EMBL" id="NAJO01000012">
    <property type="protein sequence ID" value="OQO08286.1"/>
    <property type="molecule type" value="Genomic_DNA"/>
</dbReference>
<comment type="caution">
    <text evidence="3">The sequence shown here is derived from an EMBL/GenBank/DDBJ whole genome shotgun (WGS) entry which is preliminary data.</text>
</comment>
<evidence type="ECO:0000259" key="2">
    <source>
        <dbReference type="PROSITE" id="PS51473"/>
    </source>
</evidence>